<dbReference type="AlphaFoldDB" id="A0A6J6I2T4"/>
<reference evidence="1" key="1">
    <citation type="submission" date="2020-05" db="EMBL/GenBank/DDBJ databases">
        <authorList>
            <person name="Chiriac C."/>
            <person name="Salcher M."/>
            <person name="Ghai R."/>
            <person name="Kavagutti S V."/>
        </authorList>
    </citation>
    <scope>NUCLEOTIDE SEQUENCE</scope>
</reference>
<proteinExistence type="predicted"/>
<sequence>MTTAAPQGVEDRAEWNPAFDLLVGATNRKIVGNEEGFAIADEEVWLKSGACETSTEHGDRAHTGSEDFSVAAERVGHSNDTDFTKGCIAHRAATAFW</sequence>
<accession>A0A6J6I2T4</accession>
<name>A0A6J6I2T4_9ZZZZ</name>
<gene>
    <name evidence="1" type="ORF">UFOPK1827_01967</name>
</gene>
<dbReference type="EMBL" id="CAEZUO010000157">
    <property type="protein sequence ID" value="CAB4620731.1"/>
    <property type="molecule type" value="Genomic_DNA"/>
</dbReference>
<organism evidence="1">
    <name type="scientific">freshwater metagenome</name>
    <dbReference type="NCBI Taxonomy" id="449393"/>
    <lineage>
        <taxon>unclassified sequences</taxon>
        <taxon>metagenomes</taxon>
        <taxon>ecological metagenomes</taxon>
    </lineage>
</organism>
<protein>
    <submittedName>
        <fullName evidence="1">Unannotated protein</fullName>
    </submittedName>
</protein>
<evidence type="ECO:0000313" key="1">
    <source>
        <dbReference type="EMBL" id="CAB4620731.1"/>
    </source>
</evidence>